<name>A0A6M3IRJ5_9ZZZZ</name>
<dbReference type="SUPFAM" id="SSF53067">
    <property type="entry name" value="Actin-like ATPase domain"/>
    <property type="match status" value="2"/>
</dbReference>
<evidence type="ECO:0000313" key="4">
    <source>
        <dbReference type="EMBL" id="QJA70669.1"/>
    </source>
</evidence>
<sequence length="328" mass="35854">MNAGIDIGYKATKIATSSQHKMFQSIVGTLDESSFKTSGVEATSLVIGDSAYFIGRAADEQSRFASRGQETRNWIETTDYDVLIKASLGWLHEQYPDEDEYTVVTGLPVSYFRRDAEKLKAKFLGAHSAVYNGEEYHVSVVNARVIPQPFGTLFSYVFDRNGVVNEKHAKLAMTKVGVLDIGSHTTNMQVIIRGDDLAKESTSIAVGGWKLVQAVKERLGELMPELEPSDHAVAAALEGERLMYYGEEIDIRSVAAPFASDIANSIKAQVAATWGTAADLYAILVTGGGAHLIGEYLKFPQSWIVPDPVFANVQGYSNFAQRVARMGQ</sequence>
<dbReference type="EMBL" id="MT141387">
    <property type="protein sequence ID" value="QJA59878.1"/>
    <property type="molecule type" value="Genomic_DNA"/>
</dbReference>
<feature type="domain" description="Actin homologue MreB-like C-terminal" evidence="2">
    <location>
        <begin position="178"/>
        <end position="298"/>
    </location>
</feature>
<organism evidence="3">
    <name type="scientific">viral metagenome</name>
    <dbReference type="NCBI Taxonomy" id="1070528"/>
    <lineage>
        <taxon>unclassified sequences</taxon>
        <taxon>metagenomes</taxon>
        <taxon>organismal metagenomes</taxon>
    </lineage>
</organism>
<evidence type="ECO:0000259" key="2">
    <source>
        <dbReference type="Pfam" id="PF21522"/>
    </source>
</evidence>
<dbReference type="Pfam" id="PF17989">
    <property type="entry name" value="ALP_N"/>
    <property type="match status" value="1"/>
</dbReference>
<accession>A0A6M3IRJ5</accession>
<evidence type="ECO:0000259" key="1">
    <source>
        <dbReference type="Pfam" id="PF17989"/>
    </source>
</evidence>
<dbReference type="CDD" id="cd24025">
    <property type="entry name" value="ASKHA_NBD_ParM_pCBH-like"/>
    <property type="match status" value="1"/>
</dbReference>
<dbReference type="EMBL" id="MT141811">
    <property type="protein sequence ID" value="QJA70669.1"/>
    <property type="molecule type" value="Genomic_DNA"/>
</dbReference>
<dbReference type="InterPro" id="IPR043129">
    <property type="entry name" value="ATPase_NBD"/>
</dbReference>
<dbReference type="AlphaFoldDB" id="A0A6M3IRJ5"/>
<dbReference type="Pfam" id="PF21522">
    <property type="entry name" value="MreB-like_C"/>
    <property type="match status" value="1"/>
</dbReference>
<dbReference type="InterPro" id="IPR049067">
    <property type="entry name" value="MreB-like_C"/>
</dbReference>
<dbReference type="Gene3D" id="3.30.420.40">
    <property type="match status" value="2"/>
</dbReference>
<protein>
    <submittedName>
        <fullName evidence="3">Uncharacterized protein</fullName>
    </submittedName>
</protein>
<feature type="domain" description="Actin-like protein N-terminal" evidence="1">
    <location>
        <begin position="4"/>
        <end position="151"/>
    </location>
</feature>
<proteinExistence type="predicted"/>
<evidence type="ECO:0000313" key="3">
    <source>
        <dbReference type="EMBL" id="QJA59878.1"/>
    </source>
</evidence>
<gene>
    <name evidence="4" type="ORF">MM415A03601_0003</name>
    <name evidence="3" type="ORF">MM415B01222_0024</name>
</gene>
<dbReference type="InterPro" id="IPR040607">
    <property type="entry name" value="ALP_N"/>
</dbReference>
<reference evidence="3" key="1">
    <citation type="submission" date="2020-03" db="EMBL/GenBank/DDBJ databases">
        <title>The deep terrestrial virosphere.</title>
        <authorList>
            <person name="Holmfeldt K."/>
            <person name="Nilsson E."/>
            <person name="Simone D."/>
            <person name="Lopez-Fernandez M."/>
            <person name="Wu X."/>
            <person name="de Brujin I."/>
            <person name="Lundin D."/>
            <person name="Andersson A."/>
            <person name="Bertilsson S."/>
            <person name="Dopson M."/>
        </authorList>
    </citation>
    <scope>NUCLEOTIDE SEQUENCE</scope>
    <source>
        <strain evidence="4">MM415A03601</strain>
        <strain evidence="3">MM415B01222</strain>
    </source>
</reference>